<evidence type="ECO:0000256" key="1">
    <source>
        <dbReference type="ARBA" id="ARBA00004906"/>
    </source>
</evidence>
<sequence>IIITDPTATKPLLVKHEGDISAEEWKFAQERTKDFKAAPIPFEKDDDYQIDFIATATNLRACMYGLEPSDRYEIKRIAGNIH</sequence>
<dbReference type="Pfam" id="PF10585">
    <property type="entry name" value="UBA_E1_SCCH"/>
    <property type="match status" value="1"/>
</dbReference>
<evidence type="ECO:0000313" key="4">
    <source>
        <dbReference type="EMBL" id="CAF5196569.1"/>
    </source>
</evidence>
<dbReference type="InterPro" id="IPR019572">
    <property type="entry name" value="UBA_E1_SCCH"/>
</dbReference>
<comment type="pathway">
    <text evidence="1">Protein modification; protein ubiquitination.</text>
</comment>
<gene>
    <name evidence="4" type="ORF">SMN809_LOCUS74200</name>
</gene>
<evidence type="ECO:0000313" key="5">
    <source>
        <dbReference type="Proteomes" id="UP000676336"/>
    </source>
</evidence>
<dbReference type="InterPro" id="IPR042063">
    <property type="entry name" value="Ubi_acti_E1_SCCH"/>
</dbReference>
<dbReference type="Proteomes" id="UP000676336">
    <property type="component" value="Unassembled WGS sequence"/>
</dbReference>
<feature type="domain" description="Ubiquitin-activating enzyme SCCH" evidence="3">
    <location>
        <begin position="27"/>
        <end position="75"/>
    </location>
</feature>
<accession>A0A8S3IE17</accession>
<dbReference type="EMBL" id="CAJOBI010329652">
    <property type="protein sequence ID" value="CAF5196569.1"/>
    <property type="molecule type" value="Genomic_DNA"/>
</dbReference>
<dbReference type="AlphaFoldDB" id="A0A8S3IE17"/>
<evidence type="ECO:0000256" key="2">
    <source>
        <dbReference type="ARBA" id="ARBA00005673"/>
    </source>
</evidence>
<name>A0A8S3IE17_9BILA</name>
<evidence type="ECO:0000259" key="3">
    <source>
        <dbReference type="Pfam" id="PF10585"/>
    </source>
</evidence>
<organism evidence="4 5">
    <name type="scientific">Rotaria magnacalcarata</name>
    <dbReference type="NCBI Taxonomy" id="392030"/>
    <lineage>
        <taxon>Eukaryota</taxon>
        <taxon>Metazoa</taxon>
        <taxon>Spiralia</taxon>
        <taxon>Gnathifera</taxon>
        <taxon>Rotifera</taxon>
        <taxon>Eurotatoria</taxon>
        <taxon>Bdelloidea</taxon>
        <taxon>Philodinida</taxon>
        <taxon>Philodinidae</taxon>
        <taxon>Rotaria</taxon>
    </lineage>
</organism>
<proteinExistence type="inferred from homology"/>
<dbReference type="Gene3D" id="1.10.10.2660">
    <property type="entry name" value="Ubiquitin-activating enzyme E1, SCCH domain"/>
    <property type="match status" value="1"/>
</dbReference>
<comment type="similarity">
    <text evidence="2">Belongs to the ubiquitin-activating E1 family.</text>
</comment>
<dbReference type="GO" id="GO:0008641">
    <property type="term" value="F:ubiquitin-like modifier activating enzyme activity"/>
    <property type="evidence" value="ECO:0007669"/>
    <property type="project" value="InterPro"/>
</dbReference>
<dbReference type="InterPro" id="IPR035985">
    <property type="entry name" value="Ubiquitin-activating_enz"/>
</dbReference>
<feature type="non-terminal residue" evidence="4">
    <location>
        <position position="1"/>
    </location>
</feature>
<comment type="caution">
    <text evidence="4">The sequence shown here is derived from an EMBL/GenBank/DDBJ whole genome shotgun (WGS) entry which is preliminary data.</text>
</comment>
<reference evidence="4" key="1">
    <citation type="submission" date="2021-02" db="EMBL/GenBank/DDBJ databases">
        <authorList>
            <person name="Nowell W R."/>
        </authorList>
    </citation>
    <scope>NUCLEOTIDE SEQUENCE</scope>
</reference>
<protein>
    <recommendedName>
        <fullName evidence="3">Ubiquitin-activating enzyme SCCH domain-containing protein</fullName>
    </recommendedName>
</protein>
<dbReference type="SUPFAM" id="SSF69572">
    <property type="entry name" value="Activating enzymes of the ubiquitin-like proteins"/>
    <property type="match status" value="1"/>
</dbReference>